<feature type="compositionally biased region" description="Polar residues" evidence="2">
    <location>
        <begin position="98"/>
        <end position="110"/>
    </location>
</feature>
<dbReference type="Gene3D" id="2.40.70.10">
    <property type="entry name" value="Acid Proteases"/>
    <property type="match status" value="1"/>
</dbReference>
<sequence length="276" mass="31773">MNDEIVLEKRLCWKCYSNQHSSKACTRDNCPLCSELHQKQLCLSSEVANDVNESSCAVTQQYITPHNEQHNRRPSERPAKVRNSAESNRLVSPRQKNHTASNIDDQNNSRIQINSETQNHDHAEEVQITENHTTVENNLTPLHKEQRILMTAESSIWNYNTERFERAVFFFDTVAQKTIIEEEYANNLELPTLRTENCVMSGIGGKTEVFETNIVNVKIGTAYGKEIDILIQTKPILTKGFPAVRLCTKDQQLLQSRNILVCNPHIRNRNHRFWSA</sequence>
<dbReference type="InterPro" id="IPR001995">
    <property type="entry name" value="Peptidase_A2_cat"/>
</dbReference>
<feature type="compositionally biased region" description="Basic and acidic residues" evidence="2">
    <location>
        <begin position="67"/>
        <end position="79"/>
    </location>
</feature>
<gene>
    <name evidence="4" type="primary">Necator_chrV.g18999</name>
    <name evidence="4" type="ORF">RB195_014208</name>
</gene>
<organism evidence="4 5">
    <name type="scientific">Necator americanus</name>
    <name type="common">Human hookworm</name>
    <dbReference type="NCBI Taxonomy" id="51031"/>
    <lineage>
        <taxon>Eukaryota</taxon>
        <taxon>Metazoa</taxon>
        <taxon>Ecdysozoa</taxon>
        <taxon>Nematoda</taxon>
        <taxon>Chromadorea</taxon>
        <taxon>Rhabditida</taxon>
        <taxon>Rhabditina</taxon>
        <taxon>Rhabditomorpha</taxon>
        <taxon>Strongyloidea</taxon>
        <taxon>Ancylostomatidae</taxon>
        <taxon>Bunostominae</taxon>
        <taxon>Necator</taxon>
    </lineage>
</organism>
<keyword evidence="1" id="KW-0378">Hydrolase</keyword>
<dbReference type="EMBL" id="JAVFWL010000005">
    <property type="protein sequence ID" value="KAK6755683.1"/>
    <property type="molecule type" value="Genomic_DNA"/>
</dbReference>
<dbReference type="InterPro" id="IPR021109">
    <property type="entry name" value="Peptidase_aspartic_dom_sf"/>
</dbReference>
<comment type="caution">
    <text evidence="4">The sequence shown here is derived from an EMBL/GenBank/DDBJ whole genome shotgun (WGS) entry which is preliminary data.</text>
</comment>
<dbReference type="Pfam" id="PF13975">
    <property type="entry name" value="gag-asp_proteas"/>
    <property type="match status" value="1"/>
</dbReference>
<feature type="region of interest" description="Disordered" evidence="2">
    <location>
        <begin position="62"/>
        <end position="110"/>
    </location>
</feature>
<dbReference type="PROSITE" id="PS50175">
    <property type="entry name" value="ASP_PROT_RETROV"/>
    <property type="match status" value="1"/>
</dbReference>
<evidence type="ECO:0000256" key="1">
    <source>
        <dbReference type="ARBA" id="ARBA00022801"/>
    </source>
</evidence>
<evidence type="ECO:0000313" key="5">
    <source>
        <dbReference type="Proteomes" id="UP001303046"/>
    </source>
</evidence>
<name>A0ABR1DZ46_NECAM</name>
<evidence type="ECO:0000313" key="4">
    <source>
        <dbReference type="EMBL" id="KAK6755683.1"/>
    </source>
</evidence>
<keyword evidence="5" id="KW-1185">Reference proteome</keyword>
<proteinExistence type="predicted"/>
<evidence type="ECO:0000259" key="3">
    <source>
        <dbReference type="PROSITE" id="PS50175"/>
    </source>
</evidence>
<evidence type="ECO:0000256" key="2">
    <source>
        <dbReference type="SAM" id="MobiDB-lite"/>
    </source>
</evidence>
<feature type="domain" description="Peptidase A2" evidence="3">
    <location>
        <begin position="167"/>
        <end position="243"/>
    </location>
</feature>
<accession>A0ABR1DZ46</accession>
<reference evidence="4 5" key="1">
    <citation type="submission" date="2023-08" db="EMBL/GenBank/DDBJ databases">
        <title>A Necator americanus chromosomal reference genome.</title>
        <authorList>
            <person name="Ilik V."/>
            <person name="Petrzelkova K.J."/>
            <person name="Pardy F."/>
            <person name="Fuh T."/>
            <person name="Niatou-Singa F.S."/>
            <person name="Gouil Q."/>
            <person name="Baker L."/>
            <person name="Ritchie M.E."/>
            <person name="Jex A.R."/>
            <person name="Gazzola D."/>
            <person name="Li H."/>
            <person name="Toshio Fujiwara R."/>
            <person name="Zhan B."/>
            <person name="Aroian R.V."/>
            <person name="Pafco B."/>
            <person name="Schwarz E.M."/>
        </authorList>
    </citation>
    <scope>NUCLEOTIDE SEQUENCE [LARGE SCALE GENOMIC DNA]</scope>
    <source>
        <strain evidence="4 5">Aroian</strain>
        <tissue evidence="4">Whole animal</tissue>
    </source>
</reference>
<protein>
    <recommendedName>
        <fullName evidence="3">Peptidase A2 domain-containing protein</fullName>
    </recommendedName>
</protein>
<dbReference type="Proteomes" id="UP001303046">
    <property type="component" value="Unassembled WGS sequence"/>
</dbReference>